<dbReference type="PROSITE" id="PS51722">
    <property type="entry name" value="G_TR_2"/>
    <property type="match status" value="1"/>
</dbReference>
<evidence type="ECO:0000256" key="9">
    <source>
        <dbReference type="ARBA" id="ARBA00057626"/>
    </source>
</evidence>
<evidence type="ECO:0000313" key="13">
    <source>
        <dbReference type="EMBL" id="WEK34582.1"/>
    </source>
</evidence>
<dbReference type="HAMAP" id="MF_00071">
    <property type="entry name" value="LepA"/>
    <property type="match status" value="1"/>
</dbReference>
<dbReference type="InterPro" id="IPR035654">
    <property type="entry name" value="LepA_IV"/>
</dbReference>
<dbReference type="CDD" id="cd01890">
    <property type="entry name" value="LepA"/>
    <property type="match status" value="1"/>
</dbReference>
<evidence type="ECO:0000313" key="14">
    <source>
        <dbReference type="Proteomes" id="UP001220610"/>
    </source>
</evidence>
<dbReference type="EC" id="3.6.5.n1" evidence="11"/>
<dbReference type="Pfam" id="PF00679">
    <property type="entry name" value="EFG_C"/>
    <property type="match status" value="1"/>
</dbReference>
<dbReference type="Gene3D" id="3.30.70.2570">
    <property type="entry name" value="Elongation factor 4, C-terminal domain"/>
    <property type="match status" value="1"/>
</dbReference>
<evidence type="ECO:0000256" key="8">
    <source>
        <dbReference type="ARBA" id="ARBA00050293"/>
    </source>
</evidence>
<gene>
    <name evidence="11 13" type="primary">lepA</name>
    <name evidence="13" type="ORF">P0Y53_19010</name>
</gene>
<dbReference type="Gene3D" id="3.30.70.870">
    <property type="entry name" value="Elongation Factor G (Translational Gtpase), domain 3"/>
    <property type="match status" value="1"/>
</dbReference>
<evidence type="ECO:0000256" key="3">
    <source>
        <dbReference type="ARBA" id="ARBA00022741"/>
    </source>
</evidence>
<dbReference type="InterPro" id="IPR038363">
    <property type="entry name" value="LepA_C_sf"/>
</dbReference>
<dbReference type="Pfam" id="PF03144">
    <property type="entry name" value="GTP_EFTU_D2"/>
    <property type="match status" value="1"/>
</dbReference>
<organism evidence="13 14">
    <name type="scientific">Candidatus Pseudobacter hemicellulosilyticus</name>
    <dbReference type="NCBI Taxonomy" id="3121375"/>
    <lineage>
        <taxon>Bacteria</taxon>
        <taxon>Pseudomonadati</taxon>
        <taxon>Bacteroidota</taxon>
        <taxon>Chitinophagia</taxon>
        <taxon>Chitinophagales</taxon>
        <taxon>Chitinophagaceae</taxon>
        <taxon>Pseudobacter</taxon>
    </lineage>
</organism>
<evidence type="ECO:0000256" key="5">
    <source>
        <dbReference type="ARBA" id="ARBA00022917"/>
    </source>
</evidence>
<evidence type="ECO:0000259" key="12">
    <source>
        <dbReference type="PROSITE" id="PS51722"/>
    </source>
</evidence>
<keyword evidence="6 11" id="KW-0342">GTP-binding</keyword>
<proteinExistence type="inferred from homology"/>
<evidence type="ECO:0000256" key="7">
    <source>
        <dbReference type="ARBA" id="ARBA00023136"/>
    </source>
</evidence>
<dbReference type="Proteomes" id="UP001220610">
    <property type="component" value="Chromosome"/>
</dbReference>
<dbReference type="InterPro" id="IPR035647">
    <property type="entry name" value="EFG_III/V"/>
</dbReference>
<dbReference type="CDD" id="cd16260">
    <property type="entry name" value="EF4_III"/>
    <property type="match status" value="1"/>
</dbReference>
<dbReference type="InterPro" id="IPR004161">
    <property type="entry name" value="EFTu-like_2"/>
</dbReference>
<dbReference type="InterPro" id="IPR013842">
    <property type="entry name" value="LepA_CTD"/>
</dbReference>
<dbReference type="InterPro" id="IPR005225">
    <property type="entry name" value="Small_GTP-bd"/>
</dbReference>
<comment type="subcellular location">
    <subcellularLocation>
        <location evidence="11">Cell membrane</location>
        <topology evidence="11">Peripheral membrane protein</topology>
        <orientation evidence="11">Cytoplasmic side</orientation>
    </subcellularLocation>
</comment>
<comment type="function">
    <text evidence="9 11">Required for accurate and efficient protein synthesis under certain stress conditions. May act as a fidelity factor of the translation reaction, by catalyzing a one-codon backward translocation of tRNAs on improperly translocated ribosomes. Back-translocation proceeds from a post-translocation (POST) complex to a pre-translocation (PRE) complex, thus giving elongation factor G a second chance to translocate the tRNAs correctly. Binds to ribosomes in a GTP-dependent manner.</text>
</comment>
<dbReference type="FunFam" id="3.40.50.300:FF:000078">
    <property type="entry name" value="Elongation factor 4"/>
    <property type="match status" value="1"/>
</dbReference>
<comment type="similarity">
    <text evidence="1 11">Belongs to the TRAFAC class translation factor GTPase superfamily. Classic translation factor GTPase family. LepA subfamily.</text>
</comment>
<evidence type="ECO:0000256" key="2">
    <source>
        <dbReference type="ARBA" id="ARBA00022475"/>
    </source>
</evidence>
<keyword evidence="7 11" id="KW-0472">Membrane</keyword>
<keyword evidence="13" id="KW-0251">Elongation factor</keyword>
<evidence type="ECO:0000256" key="1">
    <source>
        <dbReference type="ARBA" id="ARBA00005454"/>
    </source>
</evidence>
<dbReference type="GO" id="GO:0005525">
    <property type="term" value="F:GTP binding"/>
    <property type="evidence" value="ECO:0007669"/>
    <property type="project" value="UniProtKB-UniRule"/>
</dbReference>
<evidence type="ECO:0000256" key="11">
    <source>
        <dbReference type="HAMAP-Rule" id="MF_00071"/>
    </source>
</evidence>
<dbReference type="Pfam" id="PF06421">
    <property type="entry name" value="LepA_C"/>
    <property type="match status" value="1"/>
</dbReference>
<dbReference type="InterPro" id="IPR006297">
    <property type="entry name" value="EF-4"/>
</dbReference>
<dbReference type="GO" id="GO:0003924">
    <property type="term" value="F:GTPase activity"/>
    <property type="evidence" value="ECO:0007669"/>
    <property type="project" value="UniProtKB-UniRule"/>
</dbReference>
<comment type="similarity">
    <text evidence="10">Belongs to the GTP-binding elongation factor family. LepA subfamily.</text>
</comment>
<dbReference type="EMBL" id="CP119311">
    <property type="protein sequence ID" value="WEK34582.1"/>
    <property type="molecule type" value="Genomic_DNA"/>
</dbReference>
<feature type="binding site" evidence="11">
    <location>
        <begin position="14"/>
        <end position="19"/>
    </location>
    <ligand>
        <name>GTP</name>
        <dbReference type="ChEBI" id="CHEBI:37565"/>
    </ligand>
</feature>
<name>A0AAJ6BFS6_9BACT</name>
<dbReference type="InterPro" id="IPR000640">
    <property type="entry name" value="EFG_V-like"/>
</dbReference>
<dbReference type="FunFam" id="2.40.30.10:FF:000015">
    <property type="entry name" value="Translation factor GUF1, mitochondrial"/>
    <property type="match status" value="1"/>
</dbReference>
<accession>A0AAJ6BFS6</accession>
<comment type="catalytic activity">
    <reaction evidence="8 11">
        <text>GTP + H2O = GDP + phosphate + H(+)</text>
        <dbReference type="Rhea" id="RHEA:19669"/>
        <dbReference type="ChEBI" id="CHEBI:15377"/>
        <dbReference type="ChEBI" id="CHEBI:15378"/>
        <dbReference type="ChEBI" id="CHEBI:37565"/>
        <dbReference type="ChEBI" id="CHEBI:43474"/>
        <dbReference type="ChEBI" id="CHEBI:58189"/>
        <dbReference type="EC" id="3.6.5.n1"/>
    </reaction>
</comment>
<feature type="domain" description="Tr-type G" evidence="12">
    <location>
        <begin position="2"/>
        <end position="184"/>
    </location>
</feature>
<dbReference type="CDD" id="cd03709">
    <property type="entry name" value="lepA_C"/>
    <property type="match status" value="1"/>
</dbReference>
<dbReference type="PANTHER" id="PTHR43512">
    <property type="entry name" value="TRANSLATION FACTOR GUF1-RELATED"/>
    <property type="match status" value="1"/>
</dbReference>
<dbReference type="PANTHER" id="PTHR43512:SF4">
    <property type="entry name" value="TRANSLATION FACTOR GUF1 HOMOLOG, CHLOROPLASTIC"/>
    <property type="match status" value="1"/>
</dbReference>
<dbReference type="Gene3D" id="2.40.30.10">
    <property type="entry name" value="Translation factors"/>
    <property type="match status" value="1"/>
</dbReference>
<dbReference type="InterPro" id="IPR000795">
    <property type="entry name" value="T_Tr_GTP-bd_dom"/>
</dbReference>
<evidence type="ECO:0000256" key="4">
    <source>
        <dbReference type="ARBA" id="ARBA00022801"/>
    </source>
</evidence>
<dbReference type="Gene3D" id="3.40.50.300">
    <property type="entry name" value="P-loop containing nucleotide triphosphate hydrolases"/>
    <property type="match status" value="1"/>
</dbReference>
<keyword evidence="5 11" id="KW-0648">Protein biosynthesis</keyword>
<dbReference type="Pfam" id="PF00009">
    <property type="entry name" value="GTP_EFTU"/>
    <property type="match status" value="1"/>
</dbReference>
<dbReference type="FunFam" id="3.30.70.2570:FF:000001">
    <property type="entry name" value="Translation factor GUF1, mitochondrial"/>
    <property type="match status" value="1"/>
</dbReference>
<keyword evidence="3 11" id="KW-0547">Nucleotide-binding</keyword>
<feature type="binding site" evidence="11">
    <location>
        <begin position="131"/>
        <end position="134"/>
    </location>
    <ligand>
        <name>GTP</name>
        <dbReference type="ChEBI" id="CHEBI:37565"/>
    </ligand>
</feature>
<dbReference type="FunFam" id="3.30.70.870:FF:000004">
    <property type="entry name" value="Translation factor GUF1, mitochondrial"/>
    <property type="match status" value="1"/>
</dbReference>
<protein>
    <recommendedName>
        <fullName evidence="11">Elongation factor 4</fullName>
        <shortName evidence="11">EF-4</shortName>
        <ecNumber evidence="11">3.6.5.n1</ecNumber>
    </recommendedName>
    <alternativeName>
        <fullName evidence="11">Ribosomal back-translocase LepA</fullName>
    </alternativeName>
</protein>
<dbReference type="NCBIfam" id="TIGR00231">
    <property type="entry name" value="small_GTP"/>
    <property type="match status" value="1"/>
</dbReference>
<dbReference type="GO" id="GO:0043022">
    <property type="term" value="F:ribosome binding"/>
    <property type="evidence" value="ECO:0007669"/>
    <property type="project" value="UniProtKB-UniRule"/>
</dbReference>
<evidence type="ECO:0000256" key="10">
    <source>
        <dbReference type="ARBA" id="ARBA00061052"/>
    </source>
</evidence>
<dbReference type="SUPFAM" id="SSF54980">
    <property type="entry name" value="EF-G C-terminal domain-like"/>
    <property type="match status" value="2"/>
</dbReference>
<dbReference type="Gene3D" id="3.30.70.240">
    <property type="match status" value="1"/>
</dbReference>
<dbReference type="CDD" id="cd03699">
    <property type="entry name" value="EF4_II"/>
    <property type="match status" value="1"/>
</dbReference>
<keyword evidence="2 11" id="KW-1003">Cell membrane</keyword>
<dbReference type="PRINTS" id="PR00315">
    <property type="entry name" value="ELONGATNFCT"/>
</dbReference>
<evidence type="ECO:0000256" key="6">
    <source>
        <dbReference type="ARBA" id="ARBA00023134"/>
    </source>
</evidence>
<sequence>MKNIRNFCIIAHIDHGKSTLADRLLQTTNTISEREMMDQVLDDMDLEREKGITIKSHAIQINYKHTDGQEYILNLIDTPGHVDFSYEVSRALAACEGALLLVDATQGIQAQTISNLYLAIDNDLEIIPVINKIDMDGAMIEEVQDQIIELIGCKAEDILLASGRAGIGIDGILEAIVQKIPAPTGNTEAPLQALIFDSVFNSFRGIIVYYRILNGVLKKGDKVKFISTETEYEADEVGVLKLSLSPKQEVRAGDVGYIITGIKNAKEVKVGDTLTLFKNGTTEAIRGFEEVKPMVFAGIFPVNTDDFEELRDCMDKLQLNDASLTYELETSQALGFGFRCGFLGLLHMEIIQERLEREFNQMVITTVPNVSFIAYSTRGEKSTVNNPAEMPEPTQLDRIEEPFIKAQIISKPEYIGNIMTLCLGKRGILINQSYLTQTRVELIFEMPLTEIVFDFYDKLKSQTRGYASFDYHPIGYRESHIVKMDILLNNDKVDALSALIHRGRAEDFGRKLCEKLKELLPRQQFQIAIQAAIGAKIVARENISAMRKDVTAKCYGGDISRKRKLLEKQKEGKKRMRQIGNVEVPQEAFLAVLKLDD</sequence>
<dbReference type="NCBIfam" id="TIGR01393">
    <property type="entry name" value="lepA"/>
    <property type="match status" value="1"/>
</dbReference>
<dbReference type="AlphaFoldDB" id="A0AAJ6BFS6"/>
<dbReference type="InterPro" id="IPR027417">
    <property type="entry name" value="P-loop_NTPase"/>
</dbReference>
<reference evidence="13" key="1">
    <citation type="submission" date="2023-03" db="EMBL/GenBank/DDBJ databases">
        <title>Andean soil-derived lignocellulolytic bacterial consortium as a source of novel taxa and putative plastic-active enzymes.</title>
        <authorList>
            <person name="Diaz-Garcia L."/>
            <person name="Chuvochina M."/>
            <person name="Feuerriegel G."/>
            <person name="Bunk B."/>
            <person name="Sproer C."/>
            <person name="Streit W.R."/>
            <person name="Rodriguez L.M."/>
            <person name="Overmann J."/>
            <person name="Jimenez D.J."/>
        </authorList>
    </citation>
    <scope>NUCLEOTIDE SEQUENCE</scope>
    <source>
        <strain evidence="13">MAG 7</strain>
    </source>
</reference>
<dbReference type="SUPFAM" id="SSF52540">
    <property type="entry name" value="P-loop containing nucleoside triphosphate hydrolases"/>
    <property type="match status" value="1"/>
</dbReference>
<keyword evidence="4 11" id="KW-0378">Hydrolase</keyword>
<dbReference type="GO" id="GO:0045727">
    <property type="term" value="P:positive regulation of translation"/>
    <property type="evidence" value="ECO:0007669"/>
    <property type="project" value="UniProtKB-UniRule"/>
</dbReference>
<dbReference type="GO" id="GO:0003746">
    <property type="term" value="F:translation elongation factor activity"/>
    <property type="evidence" value="ECO:0007669"/>
    <property type="project" value="UniProtKB-UniRule"/>
</dbReference>
<dbReference type="FunFam" id="3.30.70.240:FF:000007">
    <property type="entry name" value="Translation factor GUF1, mitochondrial"/>
    <property type="match status" value="1"/>
</dbReference>
<dbReference type="GO" id="GO:0005886">
    <property type="term" value="C:plasma membrane"/>
    <property type="evidence" value="ECO:0007669"/>
    <property type="project" value="UniProtKB-SubCell"/>
</dbReference>